<dbReference type="AlphaFoldDB" id="A0A081NHC2"/>
<dbReference type="STRING" id="1137799.GZ78_09330"/>
<proteinExistence type="predicted"/>
<protein>
    <submittedName>
        <fullName evidence="1">Uncharacterized protein</fullName>
    </submittedName>
</protein>
<organism evidence="1 2">
    <name type="scientific">Endozoicomonas numazuensis</name>
    <dbReference type="NCBI Taxonomy" id="1137799"/>
    <lineage>
        <taxon>Bacteria</taxon>
        <taxon>Pseudomonadati</taxon>
        <taxon>Pseudomonadota</taxon>
        <taxon>Gammaproteobacteria</taxon>
        <taxon>Oceanospirillales</taxon>
        <taxon>Endozoicomonadaceae</taxon>
        <taxon>Endozoicomonas</taxon>
    </lineage>
</organism>
<dbReference type="Proteomes" id="UP000028073">
    <property type="component" value="Unassembled WGS sequence"/>
</dbReference>
<keyword evidence="2" id="KW-1185">Reference proteome</keyword>
<evidence type="ECO:0000313" key="2">
    <source>
        <dbReference type="Proteomes" id="UP000028073"/>
    </source>
</evidence>
<dbReference type="InterPro" id="IPR046882">
    <property type="entry name" value="Sp-DndD"/>
</dbReference>
<comment type="caution">
    <text evidence="1">The sequence shown here is derived from an EMBL/GenBank/DDBJ whole genome shotgun (WGS) entry which is preliminary data.</text>
</comment>
<evidence type="ECO:0000313" key="1">
    <source>
        <dbReference type="EMBL" id="KEQ17845.1"/>
    </source>
</evidence>
<dbReference type="OrthoDB" id="7068113at2"/>
<gene>
    <name evidence="1" type="ORF">GZ78_09330</name>
</gene>
<accession>A0A081NHC2</accession>
<dbReference type="RefSeq" id="WP_034834749.1">
    <property type="nucleotide sequence ID" value="NZ_JOKH01000002.1"/>
</dbReference>
<dbReference type="Pfam" id="PF20306">
    <property type="entry name" value="Sp-DndD"/>
    <property type="match status" value="1"/>
</dbReference>
<reference evidence="1 2" key="1">
    <citation type="submission" date="2014-06" db="EMBL/GenBank/DDBJ databases">
        <title>Whole Genome Sequences of Three Symbiotic Endozoicomonas Bacteria.</title>
        <authorList>
            <person name="Neave M.J."/>
            <person name="Apprill A."/>
            <person name="Voolstra C.R."/>
        </authorList>
    </citation>
    <scope>NUCLEOTIDE SEQUENCE [LARGE SCALE GENOMIC DNA]</scope>
    <source>
        <strain evidence="1 2">DSM 25634</strain>
    </source>
</reference>
<name>A0A081NHC2_9GAMM</name>
<dbReference type="EMBL" id="JOKH01000002">
    <property type="protein sequence ID" value="KEQ17845.1"/>
    <property type="molecule type" value="Genomic_DNA"/>
</dbReference>
<sequence>MTIKSDPLAVLLAVKSEMKTELSDELLKACYQLQSEHQYDKERTTMKKMQALVEKAIASDEEDVSL</sequence>